<keyword evidence="1" id="KW-0732">Signal</keyword>
<dbReference type="OrthoDB" id="287681at2"/>
<sequence precursor="true">MLTSNQFYSRIVAGMAFVCSLMLFSGCGSSEAKPETFKVSGTVTFDGKPIQEGDILFFPSDGKGREVAATIKDGKYEALVQPGVKEVRILATRQHPTETEPDINGNPIPKIVSYIPKKYNEESELTLQVTGDIIQDYTNLVSK</sequence>
<dbReference type="EMBL" id="CP037422">
    <property type="protein sequence ID" value="QDU11380.1"/>
    <property type="molecule type" value="Genomic_DNA"/>
</dbReference>
<keyword evidence="3" id="KW-1185">Reference proteome</keyword>
<protein>
    <recommendedName>
        <fullName evidence="4">Carboxypeptidase regulatory-like domain-containing protein</fullName>
    </recommendedName>
</protein>
<organism evidence="2 3">
    <name type="scientific">Gimesia aquarii</name>
    <dbReference type="NCBI Taxonomy" id="2527964"/>
    <lineage>
        <taxon>Bacteria</taxon>
        <taxon>Pseudomonadati</taxon>
        <taxon>Planctomycetota</taxon>
        <taxon>Planctomycetia</taxon>
        <taxon>Planctomycetales</taxon>
        <taxon>Planctomycetaceae</taxon>
        <taxon>Gimesia</taxon>
    </lineage>
</organism>
<feature type="signal peptide" evidence="1">
    <location>
        <begin position="1"/>
        <end position="32"/>
    </location>
</feature>
<reference evidence="2 3" key="1">
    <citation type="submission" date="2019-03" db="EMBL/GenBank/DDBJ databases">
        <title>Deep-cultivation of Planctomycetes and their phenomic and genomic characterization uncovers novel biology.</title>
        <authorList>
            <person name="Wiegand S."/>
            <person name="Jogler M."/>
            <person name="Boedeker C."/>
            <person name="Pinto D."/>
            <person name="Vollmers J."/>
            <person name="Rivas-Marin E."/>
            <person name="Kohn T."/>
            <person name="Peeters S.H."/>
            <person name="Heuer A."/>
            <person name="Rast P."/>
            <person name="Oberbeckmann S."/>
            <person name="Bunk B."/>
            <person name="Jeske O."/>
            <person name="Meyerdierks A."/>
            <person name="Storesund J.E."/>
            <person name="Kallscheuer N."/>
            <person name="Luecker S."/>
            <person name="Lage O.M."/>
            <person name="Pohl T."/>
            <person name="Merkel B.J."/>
            <person name="Hornburger P."/>
            <person name="Mueller R.-W."/>
            <person name="Bruemmer F."/>
            <person name="Labrenz M."/>
            <person name="Spormann A.M."/>
            <person name="Op den Camp H."/>
            <person name="Overmann J."/>
            <person name="Amann R."/>
            <person name="Jetten M.S.M."/>
            <person name="Mascher T."/>
            <person name="Medema M.H."/>
            <person name="Devos D.P."/>
            <person name="Kaster A.-K."/>
            <person name="Ovreas L."/>
            <person name="Rohde M."/>
            <person name="Galperin M.Y."/>
            <person name="Jogler C."/>
        </authorList>
    </citation>
    <scope>NUCLEOTIDE SEQUENCE [LARGE SCALE GENOMIC DNA]</scope>
    <source>
        <strain evidence="2 3">V202</strain>
    </source>
</reference>
<name>A0A517X1K0_9PLAN</name>
<evidence type="ECO:0000313" key="3">
    <source>
        <dbReference type="Proteomes" id="UP000318384"/>
    </source>
</evidence>
<gene>
    <name evidence="2" type="ORF">V202x_48010</name>
</gene>
<evidence type="ECO:0000256" key="1">
    <source>
        <dbReference type="SAM" id="SignalP"/>
    </source>
</evidence>
<dbReference type="AlphaFoldDB" id="A0A517X1K0"/>
<dbReference type="RefSeq" id="WP_145179179.1">
    <property type="nucleotide sequence ID" value="NZ_CP037422.1"/>
</dbReference>
<proteinExistence type="predicted"/>
<dbReference type="Proteomes" id="UP000318384">
    <property type="component" value="Chromosome"/>
</dbReference>
<evidence type="ECO:0000313" key="2">
    <source>
        <dbReference type="EMBL" id="QDU11380.1"/>
    </source>
</evidence>
<evidence type="ECO:0008006" key="4">
    <source>
        <dbReference type="Google" id="ProtNLM"/>
    </source>
</evidence>
<accession>A0A517X1K0</accession>
<feature type="chain" id="PRO_5021927717" description="Carboxypeptidase regulatory-like domain-containing protein" evidence="1">
    <location>
        <begin position="33"/>
        <end position="143"/>
    </location>
</feature>